<dbReference type="Pfam" id="PF00288">
    <property type="entry name" value="GHMP_kinases_N"/>
    <property type="match status" value="1"/>
</dbReference>
<dbReference type="EMBL" id="JABFRW010000178">
    <property type="protein sequence ID" value="NOT35168.1"/>
    <property type="molecule type" value="Genomic_DNA"/>
</dbReference>
<comment type="caution">
    <text evidence="8">The sequence shown here is derived from an EMBL/GenBank/DDBJ whole genome shotgun (WGS) entry which is preliminary data.</text>
</comment>
<dbReference type="PIRSF" id="PIRSF036406">
    <property type="entry name" value="Hept_kin"/>
    <property type="match status" value="1"/>
</dbReference>
<feature type="domain" description="GHMP kinase C-terminal" evidence="7">
    <location>
        <begin position="239"/>
        <end position="319"/>
    </location>
</feature>
<accession>A0A849SHG9</accession>
<evidence type="ECO:0000256" key="5">
    <source>
        <dbReference type="ARBA" id="ARBA00038121"/>
    </source>
</evidence>
<sequence>MSVPAYVRAKAPLRLSFCGGGTDVSPYPEEHGGMVLSATINQYAYASLRPRRDSRTTIASLDYDVVAKYDHPKRLKLDGNLDLIKAVVREFKPKTGLDLWVHSDAPPGSGLGSSSTLCVALIGALAEWKRKSLTSYEVAELAYRIERVDMKLAGGRQDQYAAAFGGFNFIEFGRDATVVNPLRVPTHVLRELEYRLLLCYMGQTRQSANIIQRQTASYRSGHKRTVNALHHLKRETLEMKKALLLGDVDGMGELLHEAWEAKKKLDEGISTSRVDKLYQLARREGAIGGKMPGAGGGGYFMLLTRFDRKHRVAAVLEKNGGQVVPIQFERRGLMTWGWRGRGRKA</sequence>
<dbReference type="InterPro" id="IPR014606">
    <property type="entry name" value="Heptose_7-P_kinase"/>
</dbReference>
<evidence type="ECO:0000313" key="8">
    <source>
        <dbReference type="EMBL" id="NOT35168.1"/>
    </source>
</evidence>
<gene>
    <name evidence="8" type="ORF">HOP12_13560</name>
</gene>
<dbReference type="InterPro" id="IPR036554">
    <property type="entry name" value="GHMP_kinase_C_sf"/>
</dbReference>
<evidence type="ECO:0000259" key="6">
    <source>
        <dbReference type="Pfam" id="PF00288"/>
    </source>
</evidence>
<dbReference type="Proteomes" id="UP000580839">
    <property type="component" value="Unassembled WGS sequence"/>
</dbReference>
<name>A0A849SHG9_UNCEI</name>
<keyword evidence="1" id="KW-0808">Transferase</keyword>
<dbReference type="GO" id="GO:0042352">
    <property type="term" value="P:GDP-L-fucose salvage"/>
    <property type="evidence" value="ECO:0007669"/>
    <property type="project" value="TreeGrafter"/>
</dbReference>
<dbReference type="InterPro" id="IPR052203">
    <property type="entry name" value="GHMP_Kinase-Related"/>
</dbReference>
<evidence type="ECO:0000256" key="4">
    <source>
        <dbReference type="ARBA" id="ARBA00022840"/>
    </source>
</evidence>
<dbReference type="Gene3D" id="3.30.230.120">
    <property type="match status" value="1"/>
</dbReference>
<reference evidence="8 9" key="1">
    <citation type="submission" date="2020-04" db="EMBL/GenBank/DDBJ databases">
        <title>Metagenomic profiling of ammonia- and methane-oxidizing microorganisms in a Dutch drinking water treatment plant.</title>
        <authorList>
            <person name="Poghosyan L."/>
            <person name="Leucker S."/>
        </authorList>
    </citation>
    <scope>NUCLEOTIDE SEQUENCE [LARGE SCALE GENOMIC DNA]</scope>
    <source>
        <strain evidence="8">S-RSF-IL-03</strain>
    </source>
</reference>
<keyword evidence="3 8" id="KW-0418">Kinase</keyword>
<proteinExistence type="inferred from homology"/>
<dbReference type="PRINTS" id="PR00960">
    <property type="entry name" value="LMBPPROTEIN"/>
</dbReference>
<dbReference type="InterPro" id="IPR001174">
    <property type="entry name" value="HddA/FKP"/>
</dbReference>
<dbReference type="PANTHER" id="PTHR32463:SF0">
    <property type="entry name" value="L-FUCOSE KINASE"/>
    <property type="match status" value="1"/>
</dbReference>
<dbReference type="PANTHER" id="PTHR32463">
    <property type="entry name" value="L-FUCOSE KINASE"/>
    <property type="match status" value="1"/>
</dbReference>
<dbReference type="SUPFAM" id="SSF55060">
    <property type="entry name" value="GHMP Kinase, C-terminal domain"/>
    <property type="match status" value="1"/>
</dbReference>
<organism evidence="8 9">
    <name type="scientific">Eiseniibacteriota bacterium</name>
    <dbReference type="NCBI Taxonomy" id="2212470"/>
    <lineage>
        <taxon>Bacteria</taxon>
        <taxon>Candidatus Eiseniibacteriota</taxon>
    </lineage>
</organism>
<feature type="domain" description="GHMP kinase N-terminal" evidence="6">
    <location>
        <begin position="83"/>
        <end position="166"/>
    </location>
</feature>
<evidence type="ECO:0000313" key="9">
    <source>
        <dbReference type="Proteomes" id="UP000580839"/>
    </source>
</evidence>
<dbReference type="SUPFAM" id="SSF54211">
    <property type="entry name" value="Ribosomal protein S5 domain 2-like"/>
    <property type="match status" value="1"/>
</dbReference>
<dbReference type="GO" id="GO:0050201">
    <property type="term" value="F:fucokinase activity"/>
    <property type="evidence" value="ECO:0007669"/>
    <property type="project" value="TreeGrafter"/>
</dbReference>
<dbReference type="InterPro" id="IPR006204">
    <property type="entry name" value="GHMP_kinase_N_dom"/>
</dbReference>
<protein>
    <submittedName>
        <fullName evidence="8">GHMP kinase</fullName>
    </submittedName>
</protein>
<dbReference type="GO" id="GO:0005524">
    <property type="term" value="F:ATP binding"/>
    <property type="evidence" value="ECO:0007669"/>
    <property type="project" value="UniProtKB-KW"/>
</dbReference>
<dbReference type="Pfam" id="PF08544">
    <property type="entry name" value="GHMP_kinases_C"/>
    <property type="match status" value="1"/>
</dbReference>
<evidence type="ECO:0000256" key="3">
    <source>
        <dbReference type="ARBA" id="ARBA00022777"/>
    </source>
</evidence>
<evidence type="ECO:0000256" key="2">
    <source>
        <dbReference type="ARBA" id="ARBA00022741"/>
    </source>
</evidence>
<dbReference type="InterPro" id="IPR013750">
    <property type="entry name" value="GHMP_kinase_C_dom"/>
</dbReference>
<keyword evidence="4" id="KW-0067">ATP-binding</keyword>
<evidence type="ECO:0000256" key="1">
    <source>
        <dbReference type="ARBA" id="ARBA00022679"/>
    </source>
</evidence>
<evidence type="ECO:0000259" key="7">
    <source>
        <dbReference type="Pfam" id="PF08544"/>
    </source>
</evidence>
<dbReference type="InterPro" id="IPR020568">
    <property type="entry name" value="Ribosomal_Su5_D2-typ_SF"/>
</dbReference>
<dbReference type="AlphaFoldDB" id="A0A849SHG9"/>
<keyword evidence="2" id="KW-0547">Nucleotide-binding</keyword>
<comment type="similarity">
    <text evidence="5">Belongs to the GHMP kinase family.</text>
</comment>